<comment type="caution">
    <text evidence="6">The sequence shown here is derived from an EMBL/GenBank/DDBJ whole genome shotgun (WGS) entry which is preliminary data.</text>
</comment>
<dbReference type="InterPro" id="IPR011010">
    <property type="entry name" value="DNA_brk_join_enz"/>
</dbReference>
<keyword evidence="7" id="KW-1185">Reference proteome</keyword>
<feature type="region of interest" description="Disordered" evidence="4">
    <location>
        <begin position="40"/>
        <end position="60"/>
    </location>
</feature>
<sequence>MARVWIEDRSEHSEYVAAMEKWRASGKKRRAPGRWRVRWYAPDGSPKSKTCPTKPDAERERGRIETQLNGGTYRDPSRSDTLFSVICEDWFSNLRRPGVRTREDYREILDLYVLPYWGDWKVSAIDWESVDEWITHLDKLPGRKAETTMSAARVIKIFRVGGMVAKRAIRQKMIAENPFKDHELPVTGDGGEHVYLTHEEVERLAAAAGAVRPEFGTLVRLKAYCGPRWGEISAIKTDRLTLQKREIRIVEAWSKVKGGTRILKDTKNHERRTLPVPVFLCAELKAVAAGKKRGEFLFTGEGTEAITYGEWRGVWAKAVKAAGLDGRGLTPHKLRHTAASLAIASGANVKDVQTMLGHKSAAMTLDVYGHLWPEGLHQVAGRLDAARAAALAASATGEEATPALAA</sequence>
<organism evidence="6 7">
    <name type="scientific">Streptomyces albireticuli</name>
    <dbReference type="NCBI Taxonomy" id="1940"/>
    <lineage>
        <taxon>Bacteria</taxon>
        <taxon>Bacillati</taxon>
        <taxon>Actinomycetota</taxon>
        <taxon>Actinomycetes</taxon>
        <taxon>Kitasatosporales</taxon>
        <taxon>Streptomycetaceae</taxon>
        <taxon>Streptomyces</taxon>
    </lineage>
</organism>
<dbReference type="GO" id="GO:0003677">
    <property type="term" value="F:DNA binding"/>
    <property type="evidence" value="ECO:0007669"/>
    <property type="project" value="UniProtKB-KW"/>
</dbReference>
<evidence type="ECO:0000256" key="1">
    <source>
        <dbReference type="ARBA" id="ARBA00008857"/>
    </source>
</evidence>
<dbReference type="Gene3D" id="1.10.150.130">
    <property type="match status" value="1"/>
</dbReference>
<dbReference type="PROSITE" id="PS51898">
    <property type="entry name" value="TYR_RECOMBINASE"/>
    <property type="match status" value="1"/>
</dbReference>
<dbReference type="InterPro" id="IPR050090">
    <property type="entry name" value="Tyrosine_recombinase_XerCD"/>
</dbReference>
<evidence type="ECO:0000256" key="2">
    <source>
        <dbReference type="ARBA" id="ARBA00023125"/>
    </source>
</evidence>
<evidence type="ECO:0000313" key="7">
    <source>
        <dbReference type="Proteomes" id="UP000218944"/>
    </source>
</evidence>
<dbReference type="InterPro" id="IPR010998">
    <property type="entry name" value="Integrase_recombinase_N"/>
</dbReference>
<accession>A0A2A2DET6</accession>
<gene>
    <name evidence="6" type="ORF">CK936_04510</name>
</gene>
<keyword evidence="2" id="KW-0238">DNA-binding</keyword>
<dbReference type="GO" id="GO:0006310">
    <property type="term" value="P:DNA recombination"/>
    <property type="evidence" value="ECO:0007669"/>
    <property type="project" value="UniProtKB-KW"/>
</dbReference>
<keyword evidence="3" id="KW-0233">DNA recombination</keyword>
<feature type="domain" description="Tyr recombinase" evidence="5">
    <location>
        <begin position="191"/>
        <end position="381"/>
    </location>
</feature>
<dbReference type="InterPro" id="IPR002104">
    <property type="entry name" value="Integrase_catalytic"/>
</dbReference>
<evidence type="ECO:0000259" key="5">
    <source>
        <dbReference type="PROSITE" id="PS51898"/>
    </source>
</evidence>
<dbReference type="Pfam" id="PF00589">
    <property type="entry name" value="Phage_integrase"/>
    <property type="match status" value="1"/>
</dbReference>
<proteinExistence type="inferred from homology"/>
<dbReference type="PANTHER" id="PTHR30349">
    <property type="entry name" value="PHAGE INTEGRASE-RELATED"/>
    <property type="match status" value="1"/>
</dbReference>
<dbReference type="CDD" id="cd01189">
    <property type="entry name" value="INT_ICEBs1_C_like"/>
    <property type="match status" value="1"/>
</dbReference>
<dbReference type="InterPro" id="IPR013762">
    <property type="entry name" value="Integrase-like_cat_sf"/>
</dbReference>
<evidence type="ECO:0000256" key="4">
    <source>
        <dbReference type="SAM" id="MobiDB-lite"/>
    </source>
</evidence>
<dbReference type="SUPFAM" id="SSF56349">
    <property type="entry name" value="DNA breaking-rejoining enzymes"/>
    <property type="match status" value="1"/>
</dbReference>
<name>A0A2A2DET6_9ACTN</name>
<reference evidence="6 7" key="1">
    <citation type="submission" date="2017-08" db="EMBL/GenBank/DDBJ databases">
        <title>Genome sequence of Streptomyces albireticuli NRRL B-1670.</title>
        <authorList>
            <person name="Graham D.E."/>
            <person name="Mahan K.M."/>
            <person name="Klingeman D.M."/>
            <person name="Hettich R.L."/>
            <person name="Parry R.J."/>
            <person name="Spain J.C."/>
        </authorList>
    </citation>
    <scope>NUCLEOTIDE SEQUENCE [LARGE SCALE GENOMIC DNA]</scope>
    <source>
        <strain evidence="6 7">NRRL B-1670</strain>
    </source>
</reference>
<evidence type="ECO:0000313" key="6">
    <source>
        <dbReference type="EMBL" id="PAU50044.1"/>
    </source>
</evidence>
<dbReference type="EMBL" id="NSJV01000087">
    <property type="protein sequence ID" value="PAU50044.1"/>
    <property type="molecule type" value="Genomic_DNA"/>
</dbReference>
<dbReference type="Proteomes" id="UP000218944">
    <property type="component" value="Unassembled WGS sequence"/>
</dbReference>
<dbReference type="GO" id="GO:0015074">
    <property type="term" value="P:DNA integration"/>
    <property type="evidence" value="ECO:0007669"/>
    <property type="project" value="InterPro"/>
</dbReference>
<comment type="similarity">
    <text evidence="1">Belongs to the 'phage' integrase family.</text>
</comment>
<dbReference type="AlphaFoldDB" id="A0A2A2DET6"/>
<protein>
    <submittedName>
        <fullName evidence="6">Recombinase XerD</fullName>
    </submittedName>
</protein>
<dbReference type="PANTHER" id="PTHR30349:SF64">
    <property type="entry name" value="PROPHAGE INTEGRASE INTD-RELATED"/>
    <property type="match status" value="1"/>
</dbReference>
<dbReference type="Gene3D" id="1.10.443.10">
    <property type="entry name" value="Intergrase catalytic core"/>
    <property type="match status" value="1"/>
</dbReference>
<evidence type="ECO:0000256" key="3">
    <source>
        <dbReference type="ARBA" id="ARBA00023172"/>
    </source>
</evidence>